<accession>A0A011M0I1</accession>
<dbReference type="RefSeq" id="WP_027074277.1">
    <property type="nucleotide sequence ID" value="NZ_AVSP01000004.1"/>
</dbReference>
<evidence type="ECO:0000313" key="8">
    <source>
        <dbReference type="Proteomes" id="UP000501366"/>
    </source>
</evidence>
<dbReference type="GO" id="GO:0005737">
    <property type="term" value="C:cytoplasm"/>
    <property type="evidence" value="ECO:0007669"/>
    <property type="project" value="UniProtKB-SubCell"/>
</dbReference>
<dbReference type="OrthoDB" id="9806791at2"/>
<comment type="subcellular location">
    <subcellularLocation>
        <location evidence="3">Cytoplasm</location>
    </subcellularLocation>
</comment>
<dbReference type="PANTHER" id="PTHR10772">
    <property type="entry name" value="10 KDA HEAT SHOCK PROTEIN"/>
    <property type="match status" value="1"/>
</dbReference>
<dbReference type="InterPro" id="IPR018369">
    <property type="entry name" value="Chaprnonin_Cpn10_CS"/>
</dbReference>
<evidence type="ECO:0000256" key="2">
    <source>
        <dbReference type="ARBA" id="ARBA00023186"/>
    </source>
</evidence>
<dbReference type="PROSITE" id="PS00681">
    <property type="entry name" value="CHAPERONINS_CPN10"/>
    <property type="match status" value="1"/>
</dbReference>
<dbReference type="PATRIC" id="fig|1450449.3.peg.118"/>
<proteinExistence type="inferred from homology"/>
<organism evidence="5 7">
    <name type="scientific">Mannheimia granulomatis</name>
    <dbReference type="NCBI Taxonomy" id="85402"/>
    <lineage>
        <taxon>Bacteria</taxon>
        <taxon>Pseudomonadati</taxon>
        <taxon>Pseudomonadota</taxon>
        <taxon>Gammaproteobacteria</taxon>
        <taxon>Pasteurellales</taxon>
        <taxon>Pasteurellaceae</taxon>
        <taxon>Mannheimia</taxon>
    </lineage>
</organism>
<sequence>MALRPLHDKVILKREEIETKSAGGIVLTGSAATKSTRGKVIAVGSGRILDNGSVQPLAVKVGDVVIFNEGYGVKTEKIDGEEVLILAEHDILAIVE</sequence>
<dbReference type="PRINTS" id="PR00297">
    <property type="entry name" value="CHAPERONIN10"/>
</dbReference>
<keyword evidence="7" id="KW-1185">Reference proteome</keyword>
<evidence type="ECO:0000256" key="1">
    <source>
        <dbReference type="ARBA" id="ARBA00006975"/>
    </source>
</evidence>
<dbReference type="Proteomes" id="UP000054123">
    <property type="component" value="Unassembled WGS sequence"/>
</dbReference>
<dbReference type="PANTHER" id="PTHR10772:SF58">
    <property type="entry name" value="CO-CHAPERONIN GROES"/>
    <property type="match status" value="1"/>
</dbReference>
<dbReference type="SUPFAM" id="SSF50129">
    <property type="entry name" value="GroES-like"/>
    <property type="match status" value="1"/>
</dbReference>
<evidence type="ECO:0000256" key="4">
    <source>
        <dbReference type="RuleBase" id="RU000535"/>
    </source>
</evidence>
<evidence type="ECO:0000313" key="5">
    <source>
        <dbReference type="EMBL" id="EXI62988.1"/>
    </source>
</evidence>
<dbReference type="NCBIfam" id="NF001526">
    <property type="entry name" value="PRK00364.1-1"/>
    <property type="match status" value="1"/>
</dbReference>
<dbReference type="InterPro" id="IPR020818">
    <property type="entry name" value="Chaperonin_GroES"/>
</dbReference>
<dbReference type="EMBL" id="CP015030">
    <property type="protein sequence ID" value="QIM66931.1"/>
    <property type="molecule type" value="Genomic_DNA"/>
</dbReference>
<comment type="function">
    <text evidence="3 4">Together with the chaperonin GroEL, plays an essential role in assisting protein folding. The GroEL-GroES system forms a nano-cage that allows encapsulation of the non-native substrate proteins and provides a physical environment optimized to promote and accelerate protein folding. GroES binds to the apical surface of the GroEL ring, thereby capping the opening of the GroEL channel.</text>
</comment>
<dbReference type="GO" id="GO:0051087">
    <property type="term" value="F:protein-folding chaperone binding"/>
    <property type="evidence" value="ECO:0007669"/>
    <property type="project" value="TreeGrafter"/>
</dbReference>
<dbReference type="FunFam" id="2.30.33.40:FF:000001">
    <property type="entry name" value="10 kDa chaperonin"/>
    <property type="match status" value="1"/>
</dbReference>
<dbReference type="CDD" id="cd00320">
    <property type="entry name" value="cpn10"/>
    <property type="match status" value="1"/>
</dbReference>
<dbReference type="Gene3D" id="2.30.33.40">
    <property type="entry name" value="GroES chaperonin"/>
    <property type="match status" value="1"/>
</dbReference>
<protein>
    <recommendedName>
        <fullName evidence="3">Co-chaperonin GroES</fullName>
    </recommendedName>
    <alternativeName>
        <fullName evidence="3">10 kDa chaperonin</fullName>
    </alternativeName>
    <alternativeName>
        <fullName evidence="3">Chaperonin-10</fullName>
        <shortName evidence="3">Cpn10</shortName>
    </alternativeName>
</protein>
<dbReference type="AlphaFoldDB" id="A0A011M0I1"/>
<evidence type="ECO:0000313" key="7">
    <source>
        <dbReference type="Proteomes" id="UP000054123"/>
    </source>
</evidence>
<dbReference type="GO" id="GO:0044183">
    <property type="term" value="F:protein folding chaperone"/>
    <property type="evidence" value="ECO:0007669"/>
    <property type="project" value="InterPro"/>
</dbReference>
<dbReference type="Pfam" id="PF00166">
    <property type="entry name" value="Cpn10"/>
    <property type="match status" value="1"/>
</dbReference>
<dbReference type="KEGG" id="mgra:A4G16_05860"/>
<dbReference type="InterPro" id="IPR011032">
    <property type="entry name" value="GroES-like_sf"/>
</dbReference>
<dbReference type="EMBL" id="JANJ01000001">
    <property type="protein sequence ID" value="EXI62988.1"/>
    <property type="molecule type" value="Genomic_DNA"/>
</dbReference>
<keyword evidence="2 3" id="KW-0143">Chaperone</keyword>
<dbReference type="SMART" id="SM00883">
    <property type="entry name" value="Cpn10"/>
    <property type="match status" value="1"/>
</dbReference>
<dbReference type="Proteomes" id="UP000501366">
    <property type="component" value="Chromosome"/>
</dbReference>
<evidence type="ECO:0000313" key="6">
    <source>
        <dbReference type="EMBL" id="QIM66931.1"/>
    </source>
</evidence>
<dbReference type="InterPro" id="IPR037124">
    <property type="entry name" value="Chaperonin_GroES_sf"/>
</dbReference>
<reference evidence="5 7" key="1">
    <citation type="journal article" date="2014" name="Genome Announc.">
        <title>Genome Sequence of a Presumptive Mannheimia haemolytica Strain with an A1/A6-Cross-Reactive Serotype from a White-Tailed Deer (Odocoileus virginianus).</title>
        <authorList>
            <person name="Lawrence P.K."/>
            <person name="Bey R.F."/>
            <person name="Wiener B."/>
            <person name="Kittichotirat W."/>
            <person name="Bumgarner R.E."/>
        </authorList>
    </citation>
    <scope>NUCLEOTIDE SEQUENCE [LARGE SCALE GENOMIC DNA]</scope>
    <source>
        <strain evidence="5 7">PKL10</strain>
    </source>
</reference>
<dbReference type="STRING" id="1122190.GCA_000621105_00352"/>
<dbReference type="GO" id="GO:0051082">
    <property type="term" value="F:unfolded protein binding"/>
    <property type="evidence" value="ECO:0007669"/>
    <property type="project" value="TreeGrafter"/>
</dbReference>
<keyword evidence="3" id="KW-0963">Cytoplasm</keyword>
<dbReference type="GO" id="GO:0005524">
    <property type="term" value="F:ATP binding"/>
    <property type="evidence" value="ECO:0007669"/>
    <property type="project" value="InterPro"/>
</dbReference>
<evidence type="ECO:0000256" key="3">
    <source>
        <dbReference type="HAMAP-Rule" id="MF_00580"/>
    </source>
</evidence>
<dbReference type="GO" id="GO:0046872">
    <property type="term" value="F:metal ion binding"/>
    <property type="evidence" value="ECO:0007669"/>
    <property type="project" value="TreeGrafter"/>
</dbReference>
<dbReference type="HAMAP" id="MF_00580">
    <property type="entry name" value="CH10"/>
    <property type="match status" value="1"/>
</dbReference>
<comment type="similarity">
    <text evidence="1 3 4">Belongs to the GroES chaperonin family.</text>
</comment>
<comment type="subunit">
    <text evidence="3">Heptamer of 7 subunits arranged in a ring. Interacts with the chaperonin GroEL.</text>
</comment>
<gene>
    <name evidence="3 6" type="primary">groES</name>
    <name evidence="3" type="synonym">groS</name>
    <name evidence="6" type="ORF">A4G16_05860</name>
    <name evidence="5" type="ORF">AK33_00860</name>
</gene>
<reference evidence="6 8" key="2">
    <citation type="submission" date="2016-03" db="EMBL/GenBank/DDBJ databases">
        <authorList>
            <person name="Bojesen A.M."/>
            <person name="Planet P."/>
            <person name="Hansen M.J."/>
        </authorList>
    </citation>
    <scope>NUCLEOTIDE SEQUENCE [LARGE SCALE GENOMIC DNA]</scope>
    <source>
        <strain evidence="6 8">B 234/94</strain>
    </source>
</reference>
<name>A0A011M0I1_9PAST</name>